<protein>
    <submittedName>
        <fullName evidence="4">TIGR01777 family protein</fullName>
    </submittedName>
</protein>
<dbReference type="InterPro" id="IPR010099">
    <property type="entry name" value="SDR39U1"/>
</dbReference>
<dbReference type="Proteomes" id="UP000505355">
    <property type="component" value="Chromosome"/>
</dbReference>
<dbReference type="SUPFAM" id="SSF51735">
    <property type="entry name" value="NAD(P)-binding Rossmann-fold domains"/>
    <property type="match status" value="1"/>
</dbReference>
<feature type="domain" description="NAD-dependent epimerase/dehydratase" evidence="2">
    <location>
        <begin position="8"/>
        <end position="228"/>
    </location>
</feature>
<dbReference type="AlphaFoldDB" id="A0A7D4QCF0"/>
<proteinExistence type="inferred from homology"/>
<feature type="domain" description="DUF1731" evidence="3">
    <location>
        <begin position="256"/>
        <end position="302"/>
    </location>
</feature>
<dbReference type="NCBIfam" id="TIGR01777">
    <property type="entry name" value="yfcH"/>
    <property type="match status" value="1"/>
</dbReference>
<evidence type="ECO:0000256" key="1">
    <source>
        <dbReference type="ARBA" id="ARBA00009353"/>
    </source>
</evidence>
<dbReference type="RefSeq" id="WP_173415791.1">
    <property type="nucleotide sequence ID" value="NZ_CP054139.1"/>
</dbReference>
<evidence type="ECO:0000259" key="3">
    <source>
        <dbReference type="Pfam" id="PF08338"/>
    </source>
</evidence>
<dbReference type="InterPro" id="IPR036291">
    <property type="entry name" value="NAD(P)-bd_dom_sf"/>
</dbReference>
<comment type="similarity">
    <text evidence="1">Belongs to the NAD(P)-dependent epimerase/dehydratase family. SDR39U1 subfamily.</text>
</comment>
<organism evidence="4 5">
    <name type="scientific">Mucilaginibacter mali</name>
    <dbReference type="NCBI Taxonomy" id="2740462"/>
    <lineage>
        <taxon>Bacteria</taxon>
        <taxon>Pseudomonadati</taxon>
        <taxon>Bacteroidota</taxon>
        <taxon>Sphingobacteriia</taxon>
        <taxon>Sphingobacteriales</taxon>
        <taxon>Sphingobacteriaceae</taxon>
        <taxon>Mucilaginibacter</taxon>
    </lineage>
</organism>
<dbReference type="InterPro" id="IPR013549">
    <property type="entry name" value="DUF1731"/>
</dbReference>
<dbReference type="Pfam" id="PF01370">
    <property type="entry name" value="Epimerase"/>
    <property type="match status" value="1"/>
</dbReference>
<dbReference type="Pfam" id="PF08338">
    <property type="entry name" value="DUF1731"/>
    <property type="match status" value="1"/>
</dbReference>
<keyword evidence="5" id="KW-1185">Reference proteome</keyword>
<dbReference type="EMBL" id="CP054139">
    <property type="protein sequence ID" value="QKJ31124.1"/>
    <property type="molecule type" value="Genomic_DNA"/>
</dbReference>
<accession>A0A7D4QCF0</accession>
<dbReference type="KEGG" id="mmab:HQ865_15625"/>
<evidence type="ECO:0000313" key="5">
    <source>
        <dbReference type="Proteomes" id="UP000505355"/>
    </source>
</evidence>
<evidence type="ECO:0000259" key="2">
    <source>
        <dbReference type="Pfam" id="PF01370"/>
    </source>
</evidence>
<dbReference type="Gene3D" id="3.40.50.720">
    <property type="entry name" value="NAD(P)-binding Rossmann-like Domain"/>
    <property type="match status" value="1"/>
</dbReference>
<gene>
    <name evidence="4" type="ORF">HQ865_15625</name>
</gene>
<evidence type="ECO:0000313" key="4">
    <source>
        <dbReference type="EMBL" id="QKJ31124.1"/>
    </source>
</evidence>
<reference evidence="4 5" key="1">
    <citation type="submission" date="2020-05" db="EMBL/GenBank/DDBJ databases">
        <title>Mucilaginibacter mali sp. nov.</title>
        <authorList>
            <person name="Kim H.S."/>
            <person name="Lee K.C."/>
            <person name="Suh M.K."/>
            <person name="Kim J.-S."/>
            <person name="Han K.-I."/>
            <person name="Eom M.K."/>
            <person name="Shin Y.K."/>
            <person name="Lee J.-S."/>
        </authorList>
    </citation>
    <scope>NUCLEOTIDE SEQUENCE [LARGE SCALE GENOMIC DNA]</scope>
    <source>
        <strain evidence="4 5">G2-14</strain>
    </source>
</reference>
<dbReference type="PANTHER" id="PTHR11092:SF0">
    <property type="entry name" value="EPIMERASE FAMILY PROTEIN SDR39U1"/>
    <property type="match status" value="1"/>
</dbReference>
<sequence length="304" mass="33573">MALQKQHILITGGTGLLGKQLTPLLLNKGYTVSHLSREPAKDPNVKTYLWDINKGQIDEQCIDGVDIIIHLAGAGIADKRWTPSRKKLIIESRTKSIQLIYDLLKRKPHQVKKVISASGVGYYSDRGDELMHETDTPAHDFMGECCIAWEDAVNEGEKLGLDILIFRTGVVLEKGGGALPKLDTSVKWGAGAPLGNGKQWMSWIHHHDVSAMYLYGVEQTGLTGIYNMAAPHPVTNQQLTQAIAKQLKRPLWLPHVPAFLLKLVLGEMATIVLGSTKVSTDKIEQAGFTFRYPDIGSALKEIYD</sequence>
<name>A0A7D4QCF0_9SPHI</name>
<dbReference type="PANTHER" id="PTHR11092">
    <property type="entry name" value="SUGAR NUCLEOTIDE EPIMERASE RELATED"/>
    <property type="match status" value="1"/>
</dbReference>
<dbReference type="InterPro" id="IPR001509">
    <property type="entry name" value="Epimerase_deHydtase"/>
</dbReference>